<feature type="transmembrane region" description="Helical" evidence="1">
    <location>
        <begin position="28"/>
        <end position="49"/>
    </location>
</feature>
<evidence type="ECO:0000313" key="3">
    <source>
        <dbReference type="Proteomes" id="UP000050509"/>
    </source>
</evidence>
<dbReference type="AlphaFoldDB" id="A0A0P9FNN5"/>
<keyword evidence="3" id="KW-1185">Reference proteome</keyword>
<comment type="caution">
    <text evidence="2">The sequence shown here is derived from an EMBL/GenBank/DDBJ whole genome shotgun (WGS) entry which is preliminary data.</text>
</comment>
<sequence>MQAQVGQHQSGADAERQIMGSTSTDGTLALSTLVALVGVGGELLGHVLYQLPNLVRLNAQERLDEGRMIAQTLLGEHGNLLGLLVGK</sequence>
<keyword evidence="1" id="KW-0812">Transmembrane</keyword>
<name>A0A0P9FNN5_9CHLR</name>
<evidence type="ECO:0000256" key="1">
    <source>
        <dbReference type="SAM" id="Phobius"/>
    </source>
</evidence>
<keyword evidence="1" id="KW-0472">Membrane</keyword>
<evidence type="ECO:0000313" key="2">
    <source>
        <dbReference type="EMBL" id="KPV54947.1"/>
    </source>
</evidence>
<proteinExistence type="predicted"/>
<organism evidence="2 3">
    <name type="scientific">Kouleothrix aurantiaca</name>
    <dbReference type="NCBI Taxonomy" id="186479"/>
    <lineage>
        <taxon>Bacteria</taxon>
        <taxon>Bacillati</taxon>
        <taxon>Chloroflexota</taxon>
        <taxon>Chloroflexia</taxon>
        <taxon>Chloroflexales</taxon>
        <taxon>Roseiflexineae</taxon>
        <taxon>Roseiflexaceae</taxon>
        <taxon>Kouleothrix</taxon>
    </lineage>
</organism>
<dbReference type="EMBL" id="LJCR01000005">
    <property type="protein sequence ID" value="KPV54947.1"/>
    <property type="molecule type" value="Genomic_DNA"/>
</dbReference>
<dbReference type="Proteomes" id="UP000050509">
    <property type="component" value="Unassembled WGS sequence"/>
</dbReference>
<reference evidence="2 3" key="1">
    <citation type="submission" date="2015-09" db="EMBL/GenBank/DDBJ databases">
        <title>Draft genome sequence of Kouleothrix aurantiaca JCM 19913.</title>
        <authorList>
            <person name="Hemp J."/>
        </authorList>
    </citation>
    <scope>NUCLEOTIDE SEQUENCE [LARGE SCALE GENOMIC DNA]</scope>
    <source>
        <strain evidence="2 3">COM-B</strain>
    </source>
</reference>
<keyword evidence="1" id="KW-1133">Transmembrane helix</keyword>
<protein>
    <submittedName>
        <fullName evidence="2">Uncharacterized protein</fullName>
    </submittedName>
</protein>
<accession>A0A0P9FNN5</accession>
<gene>
    <name evidence="2" type="ORF">SE17_00590</name>
</gene>